<gene>
    <name evidence="3" type="ORF">CSOL1703_00002944</name>
</gene>
<organism evidence="3 4">
    <name type="scientific">Clonostachys solani</name>
    <dbReference type="NCBI Taxonomy" id="160281"/>
    <lineage>
        <taxon>Eukaryota</taxon>
        <taxon>Fungi</taxon>
        <taxon>Dikarya</taxon>
        <taxon>Ascomycota</taxon>
        <taxon>Pezizomycotina</taxon>
        <taxon>Sordariomycetes</taxon>
        <taxon>Hypocreomycetidae</taxon>
        <taxon>Hypocreales</taxon>
        <taxon>Bionectriaceae</taxon>
        <taxon>Clonostachys</taxon>
    </lineage>
</organism>
<name>A0A9N9W1T4_9HYPO</name>
<evidence type="ECO:0000313" key="3">
    <source>
        <dbReference type="EMBL" id="CAH0037614.1"/>
    </source>
</evidence>
<evidence type="ECO:0000313" key="4">
    <source>
        <dbReference type="Proteomes" id="UP000775872"/>
    </source>
</evidence>
<protein>
    <submittedName>
        <fullName evidence="3">Uncharacterized protein</fullName>
    </submittedName>
</protein>
<evidence type="ECO:0000256" key="2">
    <source>
        <dbReference type="SAM" id="Phobius"/>
    </source>
</evidence>
<feature type="compositionally biased region" description="Basic and acidic residues" evidence="1">
    <location>
        <begin position="648"/>
        <end position="668"/>
    </location>
</feature>
<keyword evidence="2" id="KW-0472">Membrane</keyword>
<dbReference type="Proteomes" id="UP000775872">
    <property type="component" value="Unassembled WGS sequence"/>
</dbReference>
<proteinExistence type="predicted"/>
<reference evidence="3" key="1">
    <citation type="submission" date="2021-10" db="EMBL/GenBank/DDBJ databases">
        <authorList>
            <person name="Piombo E."/>
        </authorList>
    </citation>
    <scope>NUCLEOTIDE SEQUENCE</scope>
</reference>
<accession>A0A9N9W1T4</accession>
<feature type="transmembrane region" description="Helical" evidence="2">
    <location>
        <begin position="365"/>
        <end position="383"/>
    </location>
</feature>
<feature type="transmembrane region" description="Helical" evidence="2">
    <location>
        <begin position="432"/>
        <end position="456"/>
    </location>
</feature>
<dbReference type="EMBL" id="CABFOC020000002">
    <property type="protein sequence ID" value="CAH0037614.1"/>
    <property type="molecule type" value="Genomic_DNA"/>
</dbReference>
<feature type="transmembrane region" description="Helical" evidence="2">
    <location>
        <begin position="489"/>
        <end position="508"/>
    </location>
</feature>
<sequence length="668" mass="73743">MTSLVSVQDVSPTAITAATLTTAMAAVTADAVSHSPAPLSVILYDGIRGAADFFPFDDLAQLNTGPGDGSASNDLFSLRDLIEDGIDGSQDIMLFSTGCELDDGARNCPIACNDTTHFFGSLETFYNCAALASISYWARNTSFYYISDEAENNASAIMGEGTLATFDDRSVLNLFIGCAQESCDKDGLSVPCDRAIRSLSSDKSSSAEIFAAMANFCPSIEAEINPDIFGPGVLISYLLQASFSIALYLAVKLFTFYIQFSEKPRKRKPFTLTRIKTMIWADNSAMSRTSVAIASTLVEFQEAQCWFVFAVQIASILQIVVNSQEGTFWGEIILNAAVAYHISLNGMLPMFLIQICLHNEGIRNWHTFLGFCAEYVLAIVAATQKVRFRAAFELFKSQSNIESCGGNPSPRSYCAAIGTIDGLQLSFFPHPLVYKMVFLVLDSIAMIVLILDQLMWTLRKHRRTKHIQIGRYRAGRGPSGKLRKPWQKFLLWFWRTLEVAYLIINILYMVSLTSVINDESFVATRWSYGQIIAMTVWGPVIVKLFDLILSGPQRNGTSLNSGPPRLRIDNIINLRISMDDNFTDDERSDGEQRSQYASSLPPLRGEPEQEESNQEKSSKEDSTATQIPRERVIRFEGDTAATGDEEEGIRQGKSEGERGGSGEGEGKQ</sequence>
<dbReference type="OrthoDB" id="4582561at2759"/>
<feature type="transmembrane region" description="Helical" evidence="2">
    <location>
        <begin position="528"/>
        <end position="549"/>
    </location>
</feature>
<feature type="transmembrane region" description="Helical" evidence="2">
    <location>
        <begin position="303"/>
        <end position="320"/>
    </location>
</feature>
<feature type="compositionally biased region" description="Basic and acidic residues" evidence="1">
    <location>
        <begin position="613"/>
        <end position="637"/>
    </location>
</feature>
<keyword evidence="2" id="KW-0812">Transmembrane</keyword>
<keyword evidence="4" id="KW-1185">Reference proteome</keyword>
<feature type="transmembrane region" description="Helical" evidence="2">
    <location>
        <begin position="234"/>
        <end position="258"/>
    </location>
</feature>
<dbReference type="AlphaFoldDB" id="A0A9N9W1T4"/>
<feature type="region of interest" description="Disordered" evidence="1">
    <location>
        <begin position="581"/>
        <end position="668"/>
    </location>
</feature>
<keyword evidence="2" id="KW-1133">Transmembrane helix</keyword>
<evidence type="ECO:0000256" key="1">
    <source>
        <dbReference type="SAM" id="MobiDB-lite"/>
    </source>
</evidence>
<feature type="transmembrane region" description="Helical" evidence="2">
    <location>
        <begin position="332"/>
        <end position="353"/>
    </location>
</feature>
<comment type="caution">
    <text evidence="3">The sequence shown here is derived from an EMBL/GenBank/DDBJ whole genome shotgun (WGS) entry which is preliminary data.</text>
</comment>